<dbReference type="Pfam" id="PF03364">
    <property type="entry name" value="Polyketide_cyc"/>
    <property type="match status" value="1"/>
</dbReference>
<dbReference type="RefSeq" id="WP_238815766.1">
    <property type="nucleotide sequence ID" value="NZ_CP046171.1"/>
</dbReference>
<accession>A0A6C0QK98</accession>
<protein>
    <submittedName>
        <fullName evidence="2">Putative polyketide cyclase</fullName>
    </submittedName>
</protein>
<sequence>MTTSSTMREVEHEIEIAAPADTVYALIADVGSWPRIFGPTIYVEHLEQTEGSERIRVWATANGTAKNWTSRRTLDPTARKITFQQEVSAPPVAFMSGAWLIEARSANSALVRLQHTYRAVDDDPDGLAWIDEAVDRNSRSELEGLRVELEFAYAATEATFSFEDSVQIAGSATRAYEFIDQAQLWTERLPHVAAARLEEPAPGLQTLEMDTKTRDGSVHTTKSYRVTCPHHSIVYKQVTLPALMSLHTGRWTFAENADGVLATSQHTVTINTERIASILGADKTLEDAKDFVRNALSTNSMTTLRHAKSFAERRD</sequence>
<dbReference type="SUPFAM" id="SSF55961">
    <property type="entry name" value="Bet v1-like"/>
    <property type="match status" value="2"/>
</dbReference>
<dbReference type="AlphaFoldDB" id="A0A6C0QK98"/>
<dbReference type="CDD" id="cd08861">
    <property type="entry name" value="OtcD1_ARO-CYC_like"/>
    <property type="match status" value="2"/>
</dbReference>
<reference evidence="2" key="1">
    <citation type="journal article" date="2019" name="ACS Chem. Biol.">
        <title>Identification and Mobilization of a Cryptic Antibiotic Biosynthesis Gene Locus from a Human-Pathogenic Nocardia Isolate.</title>
        <authorList>
            <person name="Herisse M."/>
            <person name="Ishida K."/>
            <person name="Porter J.L."/>
            <person name="Howden B."/>
            <person name="Hertweck C."/>
            <person name="Stinear T.P."/>
            <person name="Pidot S.J."/>
        </authorList>
    </citation>
    <scope>NUCLEOTIDE SEQUENCE</scope>
    <source>
        <strain evidence="2">AUSMDU00024985</strain>
    </source>
</reference>
<dbReference type="InterPro" id="IPR023393">
    <property type="entry name" value="START-like_dom_sf"/>
</dbReference>
<dbReference type="EMBL" id="MT023106">
    <property type="protein sequence ID" value="QHZ32177.1"/>
    <property type="molecule type" value="Genomic_DNA"/>
</dbReference>
<gene>
    <name evidence="2" type="primary">brqE</name>
</gene>
<dbReference type="Gene3D" id="3.30.530.20">
    <property type="match status" value="2"/>
</dbReference>
<feature type="domain" description="Coenzyme Q-binding protein COQ10 START" evidence="1">
    <location>
        <begin position="16"/>
        <end position="117"/>
    </location>
</feature>
<proteinExistence type="predicted"/>
<dbReference type="InterPro" id="IPR005031">
    <property type="entry name" value="COQ10_START"/>
</dbReference>
<evidence type="ECO:0000259" key="1">
    <source>
        <dbReference type="Pfam" id="PF03364"/>
    </source>
</evidence>
<name>A0A6C0QK98_NOCBR</name>
<evidence type="ECO:0000313" key="2">
    <source>
        <dbReference type="EMBL" id="QHZ32177.1"/>
    </source>
</evidence>
<organism evidence="2">
    <name type="scientific">Nocardia brasiliensis</name>
    <dbReference type="NCBI Taxonomy" id="37326"/>
    <lineage>
        <taxon>Bacteria</taxon>
        <taxon>Bacillati</taxon>
        <taxon>Actinomycetota</taxon>
        <taxon>Actinomycetes</taxon>
        <taxon>Mycobacteriales</taxon>
        <taxon>Nocardiaceae</taxon>
        <taxon>Nocardia</taxon>
    </lineage>
</organism>